<accession>A0A9P4QPB1</accession>
<evidence type="ECO:0008006" key="3">
    <source>
        <dbReference type="Google" id="ProtNLM"/>
    </source>
</evidence>
<organism evidence="1 2">
    <name type="scientific">Polyplosphaeria fusca</name>
    <dbReference type="NCBI Taxonomy" id="682080"/>
    <lineage>
        <taxon>Eukaryota</taxon>
        <taxon>Fungi</taxon>
        <taxon>Dikarya</taxon>
        <taxon>Ascomycota</taxon>
        <taxon>Pezizomycotina</taxon>
        <taxon>Dothideomycetes</taxon>
        <taxon>Pleosporomycetidae</taxon>
        <taxon>Pleosporales</taxon>
        <taxon>Tetraplosphaeriaceae</taxon>
        <taxon>Polyplosphaeria</taxon>
    </lineage>
</organism>
<name>A0A9P4QPB1_9PLEO</name>
<dbReference type="Proteomes" id="UP000799444">
    <property type="component" value="Unassembled WGS sequence"/>
</dbReference>
<proteinExistence type="predicted"/>
<sequence>MDLLDLPPEVLDEIIAQTLPFGLESFALSCKTVWQRAASAIKRHNELKAQWKHAVIHPAGTLSALFEILHDPLAAHYIEHLDVWDAWSGRDLEARRDTDISESMLESLQDMVTRSQILAQVGVDVNLGWEKTKKDESDEPSVLSATLLFLSLPNLRSLRLSPTWSHINLARAENPRDRGILAMLENIVRAAGSQNDQYPLSKLETLLPFRREGYEERTPLQSLNSFMVLKNMKNLYAVSCVAVDDGYTGLPFKWQYSISSPLTRIELASCCMDADGISALVSHTPQLRVFRYSHQTKWHGCQYDWNAGTFIEAVYAHCGNTIIDLAVTIDTLYGEIENGASSLLGFPHLEYLEVDVLVFCGPPVESGQTQGLSSVLPDGVKPWTKDDIPCIGSMLPTSIREVQINTDFPEPDEAGLKALLKDFRQQRAQRLTGLRKAVLRQPDTDGARSVADFAGADLEVFSTDGSSRMLMPAWKREFDRKVGGIV</sequence>
<gene>
    <name evidence="1" type="ORF">EJ04DRAFT_477406</name>
</gene>
<reference evidence="1" key="1">
    <citation type="journal article" date="2020" name="Stud. Mycol.">
        <title>101 Dothideomycetes genomes: a test case for predicting lifestyles and emergence of pathogens.</title>
        <authorList>
            <person name="Haridas S."/>
            <person name="Albert R."/>
            <person name="Binder M."/>
            <person name="Bloem J."/>
            <person name="Labutti K."/>
            <person name="Salamov A."/>
            <person name="Andreopoulos B."/>
            <person name="Baker S."/>
            <person name="Barry K."/>
            <person name="Bills G."/>
            <person name="Bluhm B."/>
            <person name="Cannon C."/>
            <person name="Castanera R."/>
            <person name="Culley D."/>
            <person name="Daum C."/>
            <person name="Ezra D."/>
            <person name="Gonzalez J."/>
            <person name="Henrissat B."/>
            <person name="Kuo A."/>
            <person name="Liang C."/>
            <person name="Lipzen A."/>
            <person name="Lutzoni F."/>
            <person name="Magnuson J."/>
            <person name="Mondo S."/>
            <person name="Nolan M."/>
            <person name="Ohm R."/>
            <person name="Pangilinan J."/>
            <person name="Park H.-J."/>
            <person name="Ramirez L."/>
            <person name="Alfaro M."/>
            <person name="Sun H."/>
            <person name="Tritt A."/>
            <person name="Yoshinaga Y."/>
            <person name="Zwiers L.-H."/>
            <person name="Turgeon B."/>
            <person name="Goodwin S."/>
            <person name="Spatafora J."/>
            <person name="Crous P."/>
            <person name="Grigoriev I."/>
        </authorList>
    </citation>
    <scope>NUCLEOTIDE SEQUENCE</scope>
    <source>
        <strain evidence="1">CBS 125425</strain>
    </source>
</reference>
<feature type="non-terminal residue" evidence="1">
    <location>
        <position position="486"/>
    </location>
</feature>
<protein>
    <recommendedName>
        <fullName evidence="3">F-box domain-containing protein</fullName>
    </recommendedName>
</protein>
<comment type="caution">
    <text evidence="1">The sequence shown here is derived from an EMBL/GenBank/DDBJ whole genome shotgun (WGS) entry which is preliminary data.</text>
</comment>
<dbReference type="EMBL" id="ML996281">
    <property type="protein sequence ID" value="KAF2728422.1"/>
    <property type="molecule type" value="Genomic_DNA"/>
</dbReference>
<dbReference type="AlphaFoldDB" id="A0A9P4QPB1"/>
<evidence type="ECO:0000313" key="1">
    <source>
        <dbReference type="EMBL" id="KAF2728422.1"/>
    </source>
</evidence>
<evidence type="ECO:0000313" key="2">
    <source>
        <dbReference type="Proteomes" id="UP000799444"/>
    </source>
</evidence>
<dbReference type="OrthoDB" id="5421601at2759"/>
<keyword evidence="2" id="KW-1185">Reference proteome</keyword>